<protein>
    <submittedName>
        <fullName evidence="1">Uncharacterized protein</fullName>
    </submittedName>
</protein>
<dbReference type="EMBL" id="RCHU02000006">
    <property type="protein sequence ID" value="KAL3586364.1"/>
    <property type="molecule type" value="Genomic_DNA"/>
</dbReference>
<evidence type="ECO:0000313" key="2">
    <source>
        <dbReference type="Proteomes" id="UP000309997"/>
    </source>
</evidence>
<accession>A0ACC4C750</accession>
<reference evidence="1 2" key="1">
    <citation type="journal article" date="2024" name="Plant Biotechnol. J.">
        <title>Genome and CRISPR/Cas9 system of a widespread forest tree (Populus alba) in the world.</title>
        <authorList>
            <person name="Liu Y.J."/>
            <person name="Jiang P.F."/>
            <person name="Han X.M."/>
            <person name="Li X.Y."/>
            <person name="Wang H.M."/>
            <person name="Wang Y.J."/>
            <person name="Wang X.X."/>
            <person name="Zeng Q.Y."/>
        </authorList>
    </citation>
    <scope>NUCLEOTIDE SEQUENCE [LARGE SCALE GENOMIC DNA]</scope>
    <source>
        <strain evidence="2">cv. PAL-ZL1</strain>
    </source>
</reference>
<dbReference type="Proteomes" id="UP000309997">
    <property type="component" value="Unassembled WGS sequence"/>
</dbReference>
<name>A0ACC4C750_POPAL</name>
<comment type="caution">
    <text evidence="1">The sequence shown here is derived from an EMBL/GenBank/DDBJ whole genome shotgun (WGS) entry which is preliminary data.</text>
</comment>
<gene>
    <name evidence="1" type="ORF">D5086_013231</name>
</gene>
<keyword evidence="2" id="KW-1185">Reference proteome</keyword>
<sequence length="657" mass="72823">MGRVYDSNLLEATLPRLELLMFAIFFTSHVFHFILKRFSIPLLVSQILAGMILGKAGLGLQADYRSIMFGIDSDQLFGTIGGFGFQLFAFLNGVKMDLSLIRKTGRMALCSGVLSMVMPVLFGAVTTSIVNSYLGLLELDKLSLSLVMLVHSMTPFPVTCSFVSDLELTHSELGRLGLSAALSSELLTQFLACNAFLVGIFYQYHYQGALKTVAIATAFIILTVFVVRPAMLWVIKQTPEGRPVRDLYISFVVLGALVSGLIFQFIGLNMFLGSLAFGLAVPAGPPLASALVDKFECMVSGVLIPLFMAMMPKQDAFALAFIISSKGIVELGAPDNVTSIINFLQALCPTLESPVSVCALHLIKISGRATSLFISHQKQKRSLSARSISENVILSFSNFWRNNCEIESVNVFTSISPTKFMHQDICTLALDELASFIVLPFHLKWLVDGSIESQDSRFRTLNCCVLERAPCSVGILIDHGNQVNSISRESSREQSLLVALIFFGGEDDREALVLAKHMSQHRNISLTIIHFVLSTGEIKSDWEKMQDSDRLRNMKPDFKEHREVTYIEETLPKQFVFALGFIISSEGHAELQQKREICRLSEKMLDLQVLREVNLVGTFSWFHNTPPKGQTNQGGTLHSNGTIIEPKRSNKRRQIGP</sequence>
<evidence type="ECO:0000313" key="1">
    <source>
        <dbReference type="EMBL" id="KAL3586364.1"/>
    </source>
</evidence>
<organism evidence="1 2">
    <name type="scientific">Populus alba</name>
    <name type="common">White poplar</name>
    <dbReference type="NCBI Taxonomy" id="43335"/>
    <lineage>
        <taxon>Eukaryota</taxon>
        <taxon>Viridiplantae</taxon>
        <taxon>Streptophyta</taxon>
        <taxon>Embryophyta</taxon>
        <taxon>Tracheophyta</taxon>
        <taxon>Spermatophyta</taxon>
        <taxon>Magnoliopsida</taxon>
        <taxon>eudicotyledons</taxon>
        <taxon>Gunneridae</taxon>
        <taxon>Pentapetalae</taxon>
        <taxon>rosids</taxon>
        <taxon>fabids</taxon>
        <taxon>Malpighiales</taxon>
        <taxon>Salicaceae</taxon>
        <taxon>Saliceae</taxon>
        <taxon>Populus</taxon>
    </lineage>
</organism>
<proteinExistence type="predicted"/>